<evidence type="ECO:0000256" key="2">
    <source>
        <dbReference type="ARBA" id="ARBA00022490"/>
    </source>
</evidence>
<keyword evidence="6 14" id="KW-0547">Nucleotide-binding</keyword>
<dbReference type="InterPro" id="IPR023509">
    <property type="entry name" value="DTD-like_sf"/>
</dbReference>
<dbReference type="Pfam" id="PF08915">
    <property type="entry name" value="tRNA-Thr_ED"/>
    <property type="match status" value="1"/>
</dbReference>
<comment type="caution">
    <text evidence="16">The sequence shown here is derived from an EMBL/GenBank/DDBJ whole genome shotgun (WGS) entry which is preliminary data.</text>
</comment>
<evidence type="ECO:0000256" key="3">
    <source>
        <dbReference type="ARBA" id="ARBA00022555"/>
    </source>
</evidence>
<dbReference type="NCBIfam" id="NF003068">
    <property type="entry name" value="PRK03991.1"/>
    <property type="match status" value="1"/>
</dbReference>
<evidence type="ECO:0000313" key="16">
    <source>
        <dbReference type="EMBL" id="HII83791.1"/>
    </source>
</evidence>
<sequence>MRILLIHSDHLKYQTKSKTRIAEEISDEKKKGQFENALVVFTAVEKEDEANPETVVGNAVKEIMDVSGKVKAKNIVIYPYAHLSSSLGAPDAAKNILSQMESELLTRDLPVSRVPFGWYKSFEVSCKGHPLSELSRSITAKTVEEEKEEVEGEESKFYILKDGELLNTGDYSYQNADLKKLVDYELGQGESTGEEPPHVKLMREKKMADYEPSADVGHLRWYPKGRLIRDLLSDYVYTLVTDRGAMPVETPIMYDLADEAIRVHAEKFGERQYRLGGGKKDLMLRFAACFGAFRILADSFLTWKNLPVGIYELSTYSFRLEKKGEVVGLKRLRGFTMPDLHTVCADLKQSLEEFEGQIEMCKRTGEDLDVNYEVIFRATADFMEENREWIDKAAAMIGKPVLMEILPERKHYWICKMDFAAIDALGRPIENPTIQIDVESGERFGISYIDSEEKEHHPLILHCSPTGSIERVICSLLEKSALDMKEKVPMLPVWLAPTQVRVIPIAERHTEYAHKLAQEIKDAHIRVDVDDRPETVGKKIRNAGGEWAPYIIVIGDREMEGSELTVNVRETGQKVSMGIQELIDVIQLETKGMPFRPLPLPMDISRRVNF</sequence>
<dbReference type="InterPro" id="IPR002320">
    <property type="entry name" value="Thr-tRNA-ligase_IIa"/>
</dbReference>
<dbReference type="Pfam" id="PF00587">
    <property type="entry name" value="tRNA-synt_2b"/>
    <property type="match status" value="1"/>
</dbReference>
<dbReference type="InterPro" id="IPR047246">
    <property type="entry name" value="ThrRS_anticodon"/>
</dbReference>
<comment type="caution">
    <text evidence="14">Lacks conserved residue(s) required for the propagation of feature annotation.</text>
</comment>
<feature type="binding site" evidence="14">
    <location>
        <position position="289"/>
    </location>
    <ligand>
        <name>Zn(2+)</name>
        <dbReference type="ChEBI" id="CHEBI:29105"/>
        <note>catalytic</note>
    </ligand>
</feature>
<evidence type="ECO:0000313" key="17">
    <source>
        <dbReference type="Proteomes" id="UP000586031"/>
    </source>
</evidence>
<dbReference type="FunFam" id="3.40.50.800:FF:000001">
    <property type="entry name" value="Threonine--tRNA ligase"/>
    <property type="match status" value="1"/>
</dbReference>
<dbReference type="EC" id="6.1.1.3" evidence="14"/>
<dbReference type="CDD" id="cd00860">
    <property type="entry name" value="ThrRS_anticodon"/>
    <property type="match status" value="1"/>
</dbReference>
<dbReference type="SUPFAM" id="SSF52954">
    <property type="entry name" value="Class II aaRS ABD-related"/>
    <property type="match status" value="1"/>
</dbReference>
<evidence type="ECO:0000256" key="5">
    <source>
        <dbReference type="ARBA" id="ARBA00022723"/>
    </source>
</evidence>
<evidence type="ECO:0000256" key="6">
    <source>
        <dbReference type="ARBA" id="ARBA00022741"/>
    </source>
</evidence>
<evidence type="ECO:0000259" key="15">
    <source>
        <dbReference type="PROSITE" id="PS50862"/>
    </source>
</evidence>
<keyword evidence="7 14" id="KW-0862">Zinc</keyword>
<evidence type="ECO:0000256" key="12">
    <source>
        <dbReference type="ARBA" id="ARBA00049515"/>
    </source>
</evidence>
<proteinExistence type="inferred from homology"/>
<dbReference type="Pfam" id="PF03129">
    <property type="entry name" value="HGTP_anticodon"/>
    <property type="match status" value="1"/>
</dbReference>
<dbReference type="InterPro" id="IPR036621">
    <property type="entry name" value="Anticodon-bd_dom_sf"/>
</dbReference>
<dbReference type="InterPro" id="IPR004154">
    <property type="entry name" value="Anticodon-bd"/>
</dbReference>
<comment type="cofactor">
    <cofactor evidence="14">
        <name>Zn(2+)</name>
        <dbReference type="ChEBI" id="CHEBI:29105"/>
    </cofactor>
    <text evidence="14">Binds 1 zinc ion per subunit.</text>
</comment>
<dbReference type="Proteomes" id="UP000586031">
    <property type="component" value="Unassembled WGS sequence"/>
</dbReference>
<dbReference type="Gene3D" id="3.40.50.800">
    <property type="entry name" value="Anticodon-binding domain"/>
    <property type="match status" value="1"/>
</dbReference>
<keyword evidence="3 14" id="KW-0820">tRNA-binding</keyword>
<accession>A0A7J4TIT7</accession>
<keyword evidence="5 14" id="KW-0479">Metal-binding</keyword>
<dbReference type="GO" id="GO:0002161">
    <property type="term" value="F:aminoacyl-tRNA deacylase activity"/>
    <property type="evidence" value="ECO:0007669"/>
    <property type="project" value="UniProtKB-ARBA"/>
</dbReference>
<dbReference type="HAMAP" id="MF_00184">
    <property type="entry name" value="Thr_tRNA_synth"/>
    <property type="match status" value="1"/>
</dbReference>
<evidence type="ECO:0000256" key="14">
    <source>
        <dbReference type="HAMAP-Rule" id="MF_00184"/>
    </source>
</evidence>
<feature type="binding site" evidence="14">
    <location>
        <position position="341"/>
    </location>
    <ligand>
        <name>Zn(2+)</name>
        <dbReference type="ChEBI" id="CHEBI:29105"/>
        <note>catalytic</note>
    </ligand>
</feature>
<comment type="catalytic activity">
    <reaction evidence="12 14">
        <text>tRNA(Thr) + L-threonine + ATP = L-threonyl-tRNA(Thr) + AMP + diphosphate + H(+)</text>
        <dbReference type="Rhea" id="RHEA:24624"/>
        <dbReference type="Rhea" id="RHEA-COMP:9670"/>
        <dbReference type="Rhea" id="RHEA-COMP:9704"/>
        <dbReference type="ChEBI" id="CHEBI:15378"/>
        <dbReference type="ChEBI" id="CHEBI:30616"/>
        <dbReference type="ChEBI" id="CHEBI:33019"/>
        <dbReference type="ChEBI" id="CHEBI:57926"/>
        <dbReference type="ChEBI" id="CHEBI:78442"/>
        <dbReference type="ChEBI" id="CHEBI:78534"/>
        <dbReference type="ChEBI" id="CHEBI:456215"/>
        <dbReference type="EC" id="6.1.1.3"/>
    </reaction>
</comment>
<reference evidence="17" key="1">
    <citation type="journal article" date="2020" name="bioRxiv">
        <title>A rank-normalized archaeal taxonomy based on genome phylogeny resolves widespread incomplete and uneven classifications.</title>
        <authorList>
            <person name="Rinke C."/>
            <person name="Chuvochina M."/>
            <person name="Mussig A.J."/>
            <person name="Chaumeil P.-A."/>
            <person name="Waite D.W."/>
            <person name="Whitman W.B."/>
            <person name="Parks D.H."/>
            <person name="Hugenholtz P."/>
        </authorList>
    </citation>
    <scope>NUCLEOTIDE SEQUENCE [LARGE SCALE GENOMIC DNA]</scope>
</reference>
<comment type="subcellular location">
    <subcellularLocation>
        <location evidence="1 14">Cytoplasm</location>
    </subcellularLocation>
</comment>
<dbReference type="GO" id="GO:0000049">
    <property type="term" value="F:tRNA binding"/>
    <property type="evidence" value="ECO:0007669"/>
    <property type="project" value="UniProtKB-KW"/>
</dbReference>
<dbReference type="EMBL" id="DUHE01000085">
    <property type="protein sequence ID" value="HII83791.1"/>
    <property type="molecule type" value="Genomic_DNA"/>
</dbReference>
<feature type="domain" description="Aminoacyl-transfer RNA synthetases class-II family profile" evidence="15">
    <location>
        <begin position="197"/>
        <end position="489"/>
    </location>
</feature>
<dbReference type="Gene3D" id="3.30.930.10">
    <property type="entry name" value="Bira Bifunctional Protein, Domain 2"/>
    <property type="match status" value="1"/>
</dbReference>
<dbReference type="GO" id="GO:0005737">
    <property type="term" value="C:cytoplasm"/>
    <property type="evidence" value="ECO:0007669"/>
    <property type="project" value="UniProtKB-SubCell"/>
</dbReference>
<evidence type="ECO:0000256" key="9">
    <source>
        <dbReference type="ARBA" id="ARBA00022884"/>
    </source>
</evidence>
<evidence type="ECO:0000256" key="1">
    <source>
        <dbReference type="ARBA" id="ARBA00004496"/>
    </source>
</evidence>
<dbReference type="InterPro" id="IPR006195">
    <property type="entry name" value="aa-tRNA-synth_II"/>
</dbReference>
<dbReference type="InterPro" id="IPR015011">
    <property type="entry name" value="Threonyl-tRNA_syn_edit_dom_arc"/>
</dbReference>
<dbReference type="PROSITE" id="PS50862">
    <property type="entry name" value="AA_TRNA_LIGASE_II"/>
    <property type="match status" value="1"/>
</dbReference>
<dbReference type="GO" id="GO:0005524">
    <property type="term" value="F:ATP binding"/>
    <property type="evidence" value="ECO:0007669"/>
    <property type="project" value="UniProtKB-UniRule"/>
</dbReference>
<comment type="subunit">
    <text evidence="14">Homodimer.</text>
</comment>
<keyword evidence="11 14" id="KW-0030">Aminoacyl-tRNA synthetase</keyword>
<keyword evidence="4 14" id="KW-0436">Ligase</keyword>
<dbReference type="GO" id="GO:0004829">
    <property type="term" value="F:threonine-tRNA ligase activity"/>
    <property type="evidence" value="ECO:0007669"/>
    <property type="project" value="UniProtKB-UniRule"/>
</dbReference>
<dbReference type="PRINTS" id="PR01047">
    <property type="entry name" value="TRNASYNTHTHR"/>
</dbReference>
<evidence type="ECO:0000256" key="4">
    <source>
        <dbReference type="ARBA" id="ARBA00022598"/>
    </source>
</evidence>
<evidence type="ECO:0000256" key="8">
    <source>
        <dbReference type="ARBA" id="ARBA00022840"/>
    </source>
</evidence>
<dbReference type="NCBIfam" id="TIGR00418">
    <property type="entry name" value="thrS"/>
    <property type="match status" value="1"/>
</dbReference>
<dbReference type="FunFam" id="3.50.80.10:FF:000004">
    <property type="entry name" value="Threonine--tRNA ligase"/>
    <property type="match status" value="1"/>
</dbReference>
<evidence type="ECO:0000256" key="13">
    <source>
        <dbReference type="ARBA" id="ARBA00060816"/>
    </source>
</evidence>
<keyword evidence="10 14" id="KW-0648">Protein biosynthesis</keyword>
<protein>
    <recommendedName>
        <fullName evidence="14">Threonine--tRNA ligase</fullName>
        <ecNumber evidence="14">6.1.1.3</ecNumber>
    </recommendedName>
    <alternativeName>
        <fullName evidence="14">Threonyl-tRNA synthetase</fullName>
        <shortName evidence="14">ThrRS</shortName>
    </alternativeName>
</protein>
<keyword evidence="8 14" id="KW-0067">ATP-binding</keyword>
<dbReference type="InterPro" id="IPR045864">
    <property type="entry name" value="aa-tRNA-synth_II/BPL/LPL"/>
</dbReference>
<dbReference type="SUPFAM" id="SSF55681">
    <property type="entry name" value="Class II aaRS and biotin synthetases"/>
    <property type="match status" value="1"/>
</dbReference>
<dbReference type="InterPro" id="IPR002314">
    <property type="entry name" value="aa-tRNA-synt_IIb"/>
</dbReference>
<dbReference type="PANTHER" id="PTHR11451">
    <property type="entry name" value="THREONINE-TRNA LIGASE"/>
    <property type="match status" value="1"/>
</dbReference>
<evidence type="ECO:0000256" key="11">
    <source>
        <dbReference type="ARBA" id="ARBA00023146"/>
    </source>
</evidence>
<dbReference type="AlphaFoldDB" id="A0A7J4TIT7"/>
<gene>
    <name evidence="14" type="primary">thrS</name>
    <name evidence="16" type="ORF">HA271_02885</name>
</gene>
<dbReference type="GO" id="GO:0008270">
    <property type="term" value="F:zinc ion binding"/>
    <property type="evidence" value="ECO:0007669"/>
    <property type="project" value="InterPro"/>
</dbReference>
<dbReference type="Gene3D" id="3.50.80.10">
    <property type="entry name" value="D-tyrosyl-tRNA(Tyr) deacylase"/>
    <property type="match status" value="1"/>
</dbReference>
<evidence type="ECO:0000256" key="7">
    <source>
        <dbReference type="ARBA" id="ARBA00022833"/>
    </source>
</evidence>
<organism evidence="16 17">
    <name type="scientific">Methanobacterium subterraneum</name>
    <dbReference type="NCBI Taxonomy" id="59277"/>
    <lineage>
        <taxon>Archaea</taxon>
        <taxon>Methanobacteriati</taxon>
        <taxon>Methanobacteriota</taxon>
        <taxon>Methanomada group</taxon>
        <taxon>Methanobacteria</taxon>
        <taxon>Methanobacteriales</taxon>
        <taxon>Methanobacteriaceae</taxon>
        <taxon>Methanobacterium</taxon>
    </lineage>
</organism>
<name>A0A7J4TIT7_9EURY</name>
<keyword evidence="9 14" id="KW-0694">RNA-binding</keyword>
<dbReference type="PANTHER" id="PTHR11451:SF44">
    <property type="entry name" value="THREONINE--TRNA LIGASE, CHLOROPLASTIC_MITOCHONDRIAL 2"/>
    <property type="match status" value="1"/>
</dbReference>
<dbReference type="GO" id="GO:0006435">
    <property type="term" value="P:threonyl-tRNA aminoacylation"/>
    <property type="evidence" value="ECO:0007669"/>
    <property type="project" value="UniProtKB-UniRule"/>
</dbReference>
<comment type="similarity">
    <text evidence="13">Belongs to the class-II aminoacyl-tRNA synthetase family. Archaea-specific ThrRS editing domain subfamily.</text>
</comment>
<keyword evidence="2 14" id="KW-0963">Cytoplasm</keyword>
<feature type="binding site" evidence="14">
    <location>
        <position position="462"/>
    </location>
    <ligand>
        <name>Zn(2+)</name>
        <dbReference type="ChEBI" id="CHEBI:29105"/>
        <note>catalytic</note>
    </ligand>
</feature>
<evidence type="ECO:0000256" key="10">
    <source>
        <dbReference type="ARBA" id="ARBA00022917"/>
    </source>
</evidence>